<evidence type="ECO:0000313" key="5">
    <source>
        <dbReference type="Proteomes" id="UP000302139"/>
    </source>
</evidence>
<evidence type="ECO:0000313" key="4">
    <source>
        <dbReference type="Proteomes" id="UP000299211"/>
    </source>
</evidence>
<reference evidence="2 5" key="2">
    <citation type="submission" date="2019-04" db="EMBL/GenBank/DDBJ databases">
        <title>Draft genome sequences of Streptomyces avermitilis NBRC 14893.</title>
        <authorList>
            <person name="Komaki H."/>
            <person name="Tamura T."/>
            <person name="Hosoyama A."/>
        </authorList>
    </citation>
    <scope>NUCLEOTIDE SEQUENCE [LARGE SCALE GENOMIC DNA]</scope>
    <source>
        <strain evidence="2 5">NBRC 14893</strain>
    </source>
</reference>
<organism evidence="3 4">
    <name type="scientific">Streptomyces avermitilis</name>
    <dbReference type="NCBI Taxonomy" id="33903"/>
    <lineage>
        <taxon>Bacteria</taxon>
        <taxon>Bacillati</taxon>
        <taxon>Actinomycetota</taxon>
        <taxon>Actinomycetes</taxon>
        <taxon>Kitasatosporales</taxon>
        <taxon>Streptomycetaceae</taxon>
        <taxon>Streptomyces</taxon>
    </lineage>
</organism>
<reference evidence="3 4" key="1">
    <citation type="submission" date="2019-04" db="EMBL/GenBank/DDBJ databases">
        <title>Draft genome sequences of Streptomyces avermitilis ATCC 31267.</title>
        <authorList>
            <person name="Komaki H."/>
            <person name="Tamura T."/>
            <person name="Hosoyama A."/>
        </authorList>
    </citation>
    <scope>NUCLEOTIDE SEQUENCE [LARGE SCALE GENOMIC DNA]</scope>
    <source>
        <strain evidence="3 4">ATCC 31267</strain>
    </source>
</reference>
<evidence type="ECO:0000313" key="3">
    <source>
        <dbReference type="EMBL" id="GDY79949.1"/>
    </source>
</evidence>
<dbReference type="EMBL" id="BJHY01000002">
    <property type="protein sequence ID" value="GDY79949.1"/>
    <property type="molecule type" value="Genomic_DNA"/>
</dbReference>
<feature type="compositionally biased region" description="Polar residues" evidence="1">
    <location>
        <begin position="116"/>
        <end position="127"/>
    </location>
</feature>
<dbReference type="EMBL" id="BJHX01000002">
    <property type="protein sequence ID" value="GDY69695.1"/>
    <property type="molecule type" value="Genomic_DNA"/>
</dbReference>
<name>A0A4D4N8V8_STRAX</name>
<dbReference type="AlphaFoldDB" id="A0A4D4N8V8"/>
<dbReference type="Proteomes" id="UP000302139">
    <property type="component" value="Unassembled WGS sequence"/>
</dbReference>
<gene>
    <name evidence="2" type="ORF">SAV14893_090880</name>
    <name evidence="3" type="ORF">SAV31267_094340</name>
</gene>
<comment type="caution">
    <text evidence="3">The sequence shown here is derived from an EMBL/GenBank/DDBJ whole genome shotgun (WGS) entry which is preliminary data.</text>
</comment>
<evidence type="ECO:0000256" key="1">
    <source>
        <dbReference type="SAM" id="MobiDB-lite"/>
    </source>
</evidence>
<evidence type="ECO:0000313" key="2">
    <source>
        <dbReference type="EMBL" id="GDY69695.1"/>
    </source>
</evidence>
<feature type="region of interest" description="Disordered" evidence="1">
    <location>
        <begin position="94"/>
        <end position="157"/>
    </location>
</feature>
<dbReference type="Proteomes" id="UP000299211">
    <property type="component" value="Unassembled WGS sequence"/>
</dbReference>
<protein>
    <submittedName>
        <fullName evidence="3">Uncharacterized protein</fullName>
    </submittedName>
</protein>
<proteinExistence type="predicted"/>
<sequence length="157" mass="17267">MNADALGCALLKAERRVREMRTKLHCWSSWKSPRRRYCAGRWWPADDEVVLFRRAKVRADRYLYRENKIPSPWPSGTMGGGRLRGACGDAWRSGTSGSGCGLGKPADGNVGRASRSDLTSSLSTQVTADRLFQRRSEPFCGPATEPISAAPNASDYG</sequence>
<accession>A0A4D4N8V8</accession>